<dbReference type="PANTHER" id="PTHR13887:SF41">
    <property type="entry name" value="THIOREDOXIN SUPERFAMILY PROTEIN"/>
    <property type="match status" value="1"/>
</dbReference>
<gene>
    <name evidence="2" type="ORF">QMA01_04935</name>
</gene>
<evidence type="ECO:0000259" key="1">
    <source>
        <dbReference type="Pfam" id="PF01323"/>
    </source>
</evidence>
<dbReference type="EMBL" id="JASDCQ010000001">
    <property type="protein sequence ID" value="MDN3426631.1"/>
    <property type="molecule type" value="Genomic_DNA"/>
</dbReference>
<dbReference type="CDD" id="cd03024">
    <property type="entry name" value="DsbA_FrnE"/>
    <property type="match status" value="1"/>
</dbReference>
<dbReference type="SUPFAM" id="SSF52833">
    <property type="entry name" value="Thioredoxin-like"/>
    <property type="match status" value="1"/>
</dbReference>
<keyword evidence="3" id="KW-1185">Reference proteome</keyword>
<feature type="domain" description="DSBA-like thioredoxin" evidence="1">
    <location>
        <begin position="3"/>
        <end position="204"/>
    </location>
</feature>
<dbReference type="Pfam" id="PF01323">
    <property type="entry name" value="DSBA"/>
    <property type="match status" value="1"/>
</dbReference>
<evidence type="ECO:0000313" key="3">
    <source>
        <dbReference type="Proteomes" id="UP001225873"/>
    </source>
</evidence>
<dbReference type="Proteomes" id="UP001225873">
    <property type="component" value="Unassembled WGS sequence"/>
</dbReference>
<dbReference type="PANTHER" id="PTHR13887">
    <property type="entry name" value="GLUTATHIONE S-TRANSFERASE KAPPA"/>
    <property type="match status" value="1"/>
</dbReference>
<sequence>MKITIWSDFVCPFCFIGEAHLNGALEKFEHADDVSIEYKSFQLMPDGEYVSGKDYVETLANMKGMPLAQAEAMLKQVANSATRSGVDINYDIAKLANTFDAHRIFQYAKEQGKGNEFFQRSYVAHFTEGEILSDTETIVRLAEEVGLDGAEVYKIVENQTNAEKVEQDISEARAVGVQGVPFFVIDNKYAVSGAQPVEAFSQVLNQVWEEEYAKK</sequence>
<proteinExistence type="predicted"/>
<protein>
    <submittedName>
        <fullName evidence="2">DsbA family oxidoreductase</fullName>
    </submittedName>
</protein>
<dbReference type="InterPro" id="IPR036249">
    <property type="entry name" value="Thioredoxin-like_sf"/>
</dbReference>
<evidence type="ECO:0000313" key="2">
    <source>
        <dbReference type="EMBL" id="MDN3426631.1"/>
    </source>
</evidence>
<name>A0ABT7ZHJ3_9BACL</name>
<comment type="caution">
    <text evidence="2">The sequence shown here is derived from an EMBL/GenBank/DDBJ whole genome shotgun (WGS) entry which is preliminary data.</text>
</comment>
<reference evidence="2 3" key="1">
    <citation type="submission" date="2023-03" db="EMBL/GenBank/DDBJ databases">
        <authorList>
            <person name="Uniacke-Lowe S."/>
            <person name="Ross P."/>
            <person name="Hill C."/>
        </authorList>
    </citation>
    <scope>NUCLEOTIDE SEQUENCE [LARGE SCALE GENOMIC DNA]</scope>
    <source>
        <strain evidence="2 3">APC 4016</strain>
    </source>
</reference>
<dbReference type="Gene3D" id="3.40.30.10">
    <property type="entry name" value="Glutaredoxin"/>
    <property type="match status" value="1"/>
</dbReference>
<dbReference type="InterPro" id="IPR001853">
    <property type="entry name" value="DSBA-like_thioredoxin_dom"/>
</dbReference>
<organism evidence="2 3">
    <name type="scientific">Planococcus notacanthi</name>
    <dbReference type="NCBI Taxonomy" id="3035188"/>
    <lineage>
        <taxon>Bacteria</taxon>
        <taxon>Bacillati</taxon>
        <taxon>Bacillota</taxon>
        <taxon>Bacilli</taxon>
        <taxon>Bacillales</taxon>
        <taxon>Caryophanaceae</taxon>
        <taxon>Planococcus</taxon>
    </lineage>
</organism>
<accession>A0ABT7ZHJ3</accession>
<dbReference type="RefSeq" id="WP_290214443.1">
    <property type="nucleotide sequence ID" value="NZ_JASDCQ010000001.1"/>
</dbReference>